<feature type="transmembrane region" description="Helical" evidence="1">
    <location>
        <begin position="114"/>
        <end position="138"/>
    </location>
</feature>
<organism evidence="2 3">
    <name type="scientific">Gracilibacillus halotolerans</name>
    <dbReference type="NCBI Taxonomy" id="74386"/>
    <lineage>
        <taxon>Bacteria</taxon>
        <taxon>Bacillati</taxon>
        <taxon>Bacillota</taxon>
        <taxon>Bacilli</taxon>
        <taxon>Bacillales</taxon>
        <taxon>Bacillaceae</taxon>
        <taxon>Gracilibacillus</taxon>
    </lineage>
</organism>
<gene>
    <name evidence="2" type="ORF">GGQ92_002073</name>
</gene>
<feature type="transmembrane region" description="Helical" evidence="1">
    <location>
        <begin position="16"/>
        <end position="34"/>
    </location>
</feature>
<accession>A0A841RPG8</accession>
<keyword evidence="3" id="KW-1185">Reference proteome</keyword>
<name>A0A841RPG8_9BACI</name>
<proteinExistence type="predicted"/>
<keyword evidence="1" id="KW-1133">Transmembrane helix</keyword>
<dbReference type="Pfam" id="PF04238">
    <property type="entry name" value="DUF420"/>
    <property type="match status" value="1"/>
</dbReference>
<dbReference type="RefSeq" id="WP_184248155.1">
    <property type="nucleotide sequence ID" value="NZ_BAAACU010000042.1"/>
</dbReference>
<protein>
    <submittedName>
        <fullName evidence="2">Putative membrane protein</fullName>
    </submittedName>
</protein>
<dbReference type="InterPro" id="IPR007352">
    <property type="entry name" value="DUF420"/>
</dbReference>
<feature type="transmembrane region" description="Helical" evidence="1">
    <location>
        <begin position="158"/>
        <end position="177"/>
    </location>
</feature>
<evidence type="ECO:0000313" key="2">
    <source>
        <dbReference type="EMBL" id="MBB6513266.1"/>
    </source>
</evidence>
<sequence>MGEKLSNNKVKRNYKPAIITISIVLIGVIGLLSGKRGGEEVEAFDITILPLMNAIFNSFTFIFLLSAFIAIMKRKVKVHKRFIYAAFVTTSFFLVTYVTYHYLTPSTSYGGTGIMAFIYYFILITHIVLAAGIVPLALTSVARAWNEENDRHRKIARWTMPIWLYVSITGVLVYVMISPYY</sequence>
<keyword evidence="1" id="KW-0472">Membrane</keyword>
<evidence type="ECO:0000256" key="1">
    <source>
        <dbReference type="SAM" id="Phobius"/>
    </source>
</evidence>
<feature type="transmembrane region" description="Helical" evidence="1">
    <location>
        <begin position="82"/>
        <end position="102"/>
    </location>
</feature>
<dbReference type="PANTHER" id="PTHR37692">
    <property type="entry name" value="HYPOTHETICAL MEMBRANE SPANNING PROTEIN"/>
    <property type="match status" value="1"/>
</dbReference>
<feature type="transmembrane region" description="Helical" evidence="1">
    <location>
        <begin position="46"/>
        <end position="70"/>
    </location>
</feature>
<reference evidence="2 3" key="1">
    <citation type="submission" date="2020-08" db="EMBL/GenBank/DDBJ databases">
        <title>Genomic Encyclopedia of Type Strains, Phase IV (KMG-IV): sequencing the most valuable type-strain genomes for metagenomic binning, comparative biology and taxonomic classification.</title>
        <authorList>
            <person name="Goeker M."/>
        </authorList>
    </citation>
    <scope>NUCLEOTIDE SEQUENCE [LARGE SCALE GENOMIC DNA]</scope>
    <source>
        <strain evidence="2 3">DSM 11805</strain>
    </source>
</reference>
<keyword evidence="1" id="KW-0812">Transmembrane</keyword>
<dbReference type="Proteomes" id="UP000572212">
    <property type="component" value="Unassembled WGS sequence"/>
</dbReference>
<evidence type="ECO:0000313" key="3">
    <source>
        <dbReference type="Proteomes" id="UP000572212"/>
    </source>
</evidence>
<dbReference type="AlphaFoldDB" id="A0A841RPG8"/>
<dbReference type="EMBL" id="JACHON010000010">
    <property type="protein sequence ID" value="MBB6513266.1"/>
    <property type="molecule type" value="Genomic_DNA"/>
</dbReference>
<comment type="caution">
    <text evidence="2">The sequence shown here is derived from an EMBL/GenBank/DDBJ whole genome shotgun (WGS) entry which is preliminary data.</text>
</comment>
<dbReference type="PANTHER" id="PTHR37692:SF1">
    <property type="entry name" value="DUF420 DOMAIN-CONTAINING PROTEIN"/>
    <property type="match status" value="1"/>
</dbReference>